<keyword evidence="5" id="KW-1185">Reference proteome</keyword>
<reference evidence="4" key="1">
    <citation type="submission" date="2022-12" db="EMBL/GenBank/DDBJ databases">
        <authorList>
            <person name="Krivoruchko A.V."/>
            <person name="Elkin A."/>
        </authorList>
    </citation>
    <scope>NUCLEOTIDE SEQUENCE</scope>
    <source>
        <strain evidence="4">IEGM 1388</strain>
    </source>
</reference>
<evidence type="ECO:0000313" key="4">
    <source>
        <dbReference type="EMBL" id="MCZ4552748.1"/>
    </source>
</evidence>
<gene>
    <name evidence="4" type="ORF">O4213_22360</name>
</gene>
<evidence type="ECO:0000256" key="2">
    <source>
        <dbReference type="SAM" id="Phobius"/>
    </source>
</evidence>
<dbReference type="InterPro" id="IPR031928">
    <property type="entry name" value="RsdA_SigD-bd"/>
</dbReference>
<keyword evidence="2" id="KW-1133">Transmembrane helix</keyword>
<evidence type="ECO:0000256" key="1">
    <source>
        <dbReference type="SAM" id="MobiDB-lite"/>
    </source>
</evidence>
<keyword evidence="2" id="KW-0812">Transmembrane</keyword>
<feature type="transmembrane region" description="Helical" evidence="2">
    <location>
        <begin position="91"/>
        <end position="113"/>
    </location>
</feature>
<protein>
    <submittedName>
        <fullName evidence="4">Anti-sigma-D factor RsdA</fullName>
    </submittedName>
</protein>
<sequence length="285" mass="29728">MPSPRPDSIDEDSIPVNLGAVRADDEFIDALLSKPIVPAQTPVDYELASLLSNWRSDIMAQPLPAGPTLEEVEAGIESQRRADSRRRSLRLVRFTAGAAAGFAILFGGVSVVAHNAAPGDALWGVKEVMFGADASATQAVADVQADIDRAEQALAAGDKPAATTFLDRAQSQLSDVRAEDERKALQGRIDDVRGKLAVPATTTTTTEKSTSVSTPPPQTTVVEEPTVTVTVPQETVTITPPETSASEPPISTSPSGPTIVSEPPTEPNPSSSSSSVPLPPPPAPN</sequence>
<dbReference type="RefSeq" id="WP_301573392.1">
    <property type="nucleotide sequence ID" value="NZ_JAPWIE010000007.1"/>
</dbReference>
<dbReference type="EMBL" id="JAPWIE010000007">
    <property type="protein sequence ID" value="MCZ4552748.1"/>
    <property type="molecule type" value="Genomic_DNA"/>
</dbReference>
<feature type="compositionally biased region" description="Low complexity" evidence="1">
    <location>
        <begin position="201"/>
        <end position="276"/>
    </location>
</feature>
<evidence type="ECO:0000313" key="5">
    <source>
        <dbReference type="Proteomes" id="UP001067235"/>
    </source>
</evidence>
<evidence type="ECO:0000259" key="3">
    <source>
        <dbReference type="Pfam" id="PF16751"/>
    </source>
</evidence>
<dbReference type="Pfam" id="PF16751">
    <property type="entry name" value="RsdA_SigD_bd"/>
    <property type="match status" value="1"/>
</dbReference>
<organism evidence="4 5">
    <name type="scientific">Gordonia rubripertincta</name>
    <name type="common">Rhodococcus corallinus</name>
    <dbReference type="NCBI Taxonomy" id="36822"/>
    <lineage>
        <taxon>Bacteria</taxon>
        <taxon>Bacillati</taxon>
        <taxon>Actinomycetota</taxon>
        <taxon>Actinomycetes</taxon>
        <taxon>Mycobacteriales</taxon>
        <taxon>Gordoniaceae</taxon>
        <taxon>Gordonia</taxon>
    </lineage>
</organism>
<accession>A0ABT4N0F9</accession>
<name>A0ABT4N0F9_GORRU</name>
<dbReference type="Gene3D" id="6.10.250.1300">
    <property type="match status" value="1"/>
</dbReference>
<comment type="caution">
    <text evidence="4">The sequence shown here is derived from an EMBL/GenBank/DDBJ whole genome shotgun (WGS) entry which is preliminary data.</text>
</comment>
<proteinExistence type="predicted"/>
<feature type="domain" description="Anti-sigma-D factor RsdA sigma factor binding region" evidence="3">
    <location>
        <begin position="18"/>
        <end position="62"/>
    </location>
</feature>
<keyword evidence="2" id="KW-0472">Membrane</keyword>
<dbReference type="Proteomes" id="UP001067235">
    <property type="component" value="Unassembled WGS sequence"/>
</dbReference>
<feature type="region of interest" description="Disordered" evidence="1">
    <location>
        <begin position="195"/>
        <end position="285"/>
    </location>
</feature>